<evidence type="ECO:0000313" key="3">
    <source>
        <dbReference type="Proteomes" id="UP001383192"/>
    </source>
</evidence>
<dbReference type="EMBL" id="JAYKXP010000013">
    <property type="protein sequence ID" value="KAK7051417.1"/>
    <property type="molecule type" value="Genomic_DNA"/>
</dbReference>
<proteinExistence type="predicted"/>
<feature type="non-terminal residue" evidence="2">
    <location>
        <position position="284"/>
    </location>
</feature>
<organism evidence="2 3">
    <name type="scientific">Paramarasmius palmivorus</name>
    <dbReference type="NCBI Taxonomy" id="297713"/>
    <lineage>
        <taxon>Eukaryota</taxon>
        <taxon>Fungi</taxon>
        <taxon>Dikarya</taxon>
        <taxon>Basidiomycota</taxon>
        <taxon>Agaricomycotina</taxon>
        <taxon>Agaricomycetes</taxon>
        <taxon>Agaricomycetidae</taxon>
        <taxon>Agaricales</taxon>
        <taxon>Marasmiineae</taxon>
        <taxon>Marasmiaceae</taxon>
        <taxon>Paramarasmius</taxon>
    </lineage>
</organism>
<feature type="region of interest" description="Disordered" evidence="1">
    <location>
        <begin position="1"/>
        <end position="42"/>
    </location>
</feature>
<accession>A0AAW0DI16</accession>
<evidence type="ECO:0000256" key="1">
    <source>
        <dbReference type="SAM" id="MobiDB-lite"/>
    </source>
</evidence>
<comment type="caution">
    <text evidence="2">The sequence shown here is derived from an EMBL/GenBank/DDBJ whole genome shotgun (WGS) entry which is preliminary data.</text>
</comment>
<evidence type="ECO:0000313" key="2">
    <source>
        <dbReference type="EMBL" id="KAK7051417.1"/>
    </source>
</evidence>
<gene>
    <name evidence="2" type="ORF">VNI00_004917</name>
</gene>
<protein>
    <submittedName>
        <fullName evidence="2">Uncharacterized protein</fullName>
    </submittedName>
</protein>
<keyword evidence="3" id="KW-1185">Reference proteome</keyword>
<name>A0AAW0DI16_9AGAR</name>
<sequence length="284" mass="32316">MSKAKTTRKGLGSAVATARQALKGKNTQKKSDPVPQTAADSTADGEATIKLVILLKHEKTFYENHSLYYDLVCADFLEEWGHNLRWNEEPDDSKDYTDRPLSEFTGDDLLEEVKNRQKFEKANRDNIAAWARNRFNKKQSDSEKISEVLAMMTEFLKDFAHSHVPADLLPSQLKHLFDAQWTVISQANPNAEWIKEMNKFSASMLASETEEVLDQIKAEIQTEYDERMAEYKKVGRWDNDADKFNYNWKKAHRVVPTLVDSIAAFLGCGVLLTTFGPMADGEIS</sequence>
<dbReference type="AlphaFoldDB" id="A0AAW0DI16"/>
<reference evidence="2 3" key="1">
    <citation type="submission" date="2024-01" db="EMBL/GenBank/DDBJ databases">
        <title>A draft genome for a cacao thread blight-causing isolate of Paramarasmius palmivorus.</title>
        <authorList>
            <person name="Baruah I.K."/>
            <person name="Bukari Y."/>
            <person name="Amoako-Attah I."/>
            <person name="Meinhardt L.W."/>
            <person name="Bailey B.A."/>
            <person name="Cohen S.P."/>
        </authorList>
    </citation>
    <scope>NUCLEOTIDE SEQUENCE [LARGE SCALE GENOMIC DNA]</scope>
    <source>
        <strain evidence="2 3">GH-12</strain>
    </source>
</reference>
<dbReference type="Proteomes" id="UP001383192">
    <property type="component" value="Unassembled WGS sequence"/>
</dbReference>